<dbReference type="AlphaFoldDB" id="A0AA40XXX9"/>
<dbReference type="Pfam" id="PF04738">
    <property type="entry name" value="Lant_dehydr_N"/>
    <property type="match status" value="1"/>
</dbReference>
<evidence type="ECO:0000259" key="1">
    <source>
        <dbReference type="Pfam" id="PF04738"/>
    </source>
</evidence>
<proteinExistence type="predicted"/>
<name>A0AA40XXX9_STEMA</name>
<sequence length="924" mass="102484">MSLIFQRRWSGYAASRILSDAGGSIPLHDGLVESDLWDHQDFRASLSLANPSLHGRLLSGDLDRRSLASLVKYASRFAFRATPTGMLGWFDHASSVHAEGYVEVHHSSSVAGGQGALNTDVKRMLILSPTAYVVDGEVRYYCREKDGARTEVLECISRTEVLDLILKHLSDSHKVTFDDMRTFVSELADCSIEDASKYVCSLEKRGLLVELKAKKPGLGKPLRLFTIDSGQAFPSVVSLLDQEETASGGQDFSSKRPLHVISRLSSAAEPPPSHIAEEVRQATAAIHSCSDPLARFKADFEHRHGGAWVPLLMVLDAEVGLPFSPKLAKVYTRSSDLSASASEVASRVRSRLDRLTNEFEIRIDDIIKDVMRRGGSATGGISLLEKNSGGREVYTLRRWSSAGIFRPVMRGLSEDDSRLLEIRRAIASHERSDLVFAEVVDIAPDSVADIARYPNFTSHVIDISGTNSGPSQSRISLGQLEVSVCSGHVVLRLAGTSTQVVPLLGNALTPGLDGGAVSSFLNLIEIQEARGFSDDWIRSVSSAEYHPSILFGSIQLSPEQWKVAASDFIRDGRMEVPNVLHGRALPRFLRYGGGDRVLTLDRKSHHSISVFHEELERKGELWIEKSPNQNPYSVSSDHGEYVVCDFAGMIKGRGGRFDQFQRSGDEDWLFFEMKGTNAGLRACGARAISEALATVRDSGVTRPKWHYLFYGVTLRFRIHISRCLHQRVREAVLRSCIGAGGLSMLDVSERRYLPEFSRYGSLIDEVEEYWTFDSERRLAGLRADVAKDHSLSAVRAVLQVAQDLRCGRAKLVDRLLRARRYFQQEFGLSEEDRAYLREVRNSTRGSADVLDLVGRLCGAESDRSIVEDDEHLESRANAIEVFFHEIAHISVARLSGANPRRREWAAYETIHSLVQQISGATRAS</sequence>
<dbReference type="Proteomes" id="UP000616785">
    <property type="component" value="Unassembled WGS sequence"/>
</dbReference>
<dbReference type="EMBL" id="JADUNO010000010">
    <property type="protein sequence ID" value="MBH1638852.1"/>
    <property type="molecule type" value="Genomic_DNA"/>
</dbReference>
<accession>A0AA40XXX9</accession>
<reference evidence="2" key="1">
    <citation type="submission" date="2020-11" db="EMBL/GenBank/DDBJ databases">
        <title>Enhanced detection system for hospital associated transmission using whole genome sequencing surveillance.</title>
        <authorList>
            <person name="Harrison L.H."/>
            <person name="Van Tyne D."/>
            <person name="Marsh J.W."/>
            <person name="Griffith M.P."/>
            <person name="Snyder D.J."/>
            <person name="Cooper V.S."/>
            <person name="Mustapha M."/>
        </authorList>
    </citation>
    <scope>NUCLEOTIDE SEQUENCE</scope>
    <source>
        <strain evidence="2">STEN00092</strain>
    </source>
</reference>
<organism evidence="2 3">
    <name type="scientific">Stenotrophomonas maltophilia</name>
    <name type="common">Pseudomonas maltophilia</name>
    <name type="synonym">Xanthomonas maltophilia</name>
    <dbReference type="NCBI Taxonomy" id="40324"/>
    <lineage>
        <taxon>Bacteria</taxon>
        <taxon>Pseudomonadati</taxon>
        <taxon>Pseudomonadota</taxon>
        <taxon>Gammaproteobacteria</taxon>
        <taxon>Lysobacterales</taxon>
        <taxon>Lysobacteraceae</taxon>
        <taxon>Stenotrophomonas</taxon>
        <taxon>Stenotrophomonas maltophilia group</taxon>
    </lineage>
</organism>
<feature type="domain" description="Lantibiotic dehydratase N-terminal" evidence="1">
    <location>
        <begin position="418"/>
        <end position="606"/>
    </location>
</feature>
<evidence type="ECO:0000313" key="3">
    <source>
        <dbReference type="Proteomes" id="UP000616785"/>
    </source>
</evidence>
<comment type="caution">
    <text evidence="2">The sequence shown here is derived from an EMBL/GenBank/DDBJ whole genome shotgun (WGS) entry which is preliminary data.</text>
</comment>
<dbReference type="InterPro" id="IPR006827">
    <property type="entry name" value="Lant_deHydtase_N"/>
</dbReference>
<protein>
    <submittedName>
        <fullName evidence="2">Lantibiotic dehydratase</fullName>
    </submittedName>
</protein>
<evidence type="ECO:0000313" key="2">
    <source>
        <dbReference type="EMBL" id="MBH1638852.1"/>
    </source>
</evidence>
<gene>
    <name evidence="2" type="ORF">I5U57_05230</name>
</gene>